<dbReference type="Gene3D" id="3.30.70.270">
    <property type="match status" value="1"/>
</dbReference>
<gene>
    <name evidence="1" type="ORF">WCV65_08800</name>
</gene>
<dbReference type="RefSeq" id="WP_338781668.1">
    <property type="nucleotide sequence ID" value="NZ_CP147407.1"/>
</dbReference>
<evidence type="ECO:0008006" key="3">
    <source>
        <dbReference type="Google" id="ProtNLM"/>
    </source>
</evidence>
<dbReference type="InterPro" id="IPR043128">
    <property type="entry name" value="Rev_trsase/Diguanyl_cyclase"/>
</dbReference>
<proteinExistence type="predicted"/>
<sequence>MKQPIIIGIIGPHEVGENIRKAIKDFPSLKPIFRLSDRVEDASLFAAELMEKTDILLFSGKKPYLQAFKEYKFNLPVHYIPLKGSGLYRSLHRLKNKTGDLSKLSIDTLSSQQVESVLHELDETSSIIKVIDLPNAETHKNNVDSGLCTGVLTGIKSVAEELEMAGIHAEWVTPTKGDIVVALERALLSSEKRKSLEAQIVIGTIRISDFKRFREGASSEHDYQREKLKLHADILDYAESLEGHLTYLGGEHYVFVTTRGVFERVTEGYKFIPILEEAKQKYERMLSMGIGFGYTASEAGEHSRIALRQASEFGMNQCFIVREDKSAVGPIEMASPLVYQLSSSDAEMINRAKRAGMSAVHLERMLAKMHRTEKEFYTAQDMSSILNVTIRTAHRILLQWTEAGIAAAAGEEKLKTKGRPRQLYKIFIEEKQEGSH</sequence>
<accession>A0ABZ2NLJ7</accession>
<name>A0ABZ2NLJ7_9BACI</name>
<organism evidence="1 2">
    <name type="scientific">Metabacillus sediminis</name>
    <dbReference type="NCBI Taxonomy" id="3117746"/>
    <lineage>
        <taxon>Bacteria</taxon>
        <taxon>Bacillati</taxon>
        <taxon>Bacillota</taxon>
        <taxon>Bacilli</taxon>
        <taxon>Bacillales</taxon>
        <taxon>Bacillaceae</taxon>
        <taxon>Metabacillus</taxon>
    </lineage>
</organism>
<dbReference type="EMBL" id="CP147407">
    <property type="protein sequence ID" value="WXB98556.1"/>
    <property type="molecule type" value="Genomic_DNA"/>
</dbReference>
<keyword evidence="2" id="KW-1185">Reference proteome</keyword>
<dbReference type="Proteomes" id="UP001377337">
    <property type="component" value="Chromosome"/>
</dbReference>
<reference evidence="1 2" key="1">
    <citation type="submission" date="2024-02" db="EMBL/GenBank/DDBJ databases">
        <title>Seven novel Bacillus-like species.</title>
        <authorList>
            <person name="Liu G."/>
        </authorList>
    </citation>
    <scope>NUCLEOTIDE SEQUENCE [LARGE SCALE GENOMIC DNA]</scope>
    <source>
        <strain evidence="1 2">FJAT-52054</strain>
    </source>
</reference>
<evidence type="ECO:0000313" key="1">
    <source>
        <dbReference type="EMBL" id="WXB98556.1"/>
    </source>
</evidence>
<evidence type="ECO:0000313" key="2">
    <source>
        <dbReference type="Proteomes" id="UP001377337"/>
    </source>
</evidence>
<protein>
    <recommendedName>
        <fullName evidence="3">Transcriptional regulator</fullName>
    </recommendedName>
</protein>